<dbReference type="Proteomes" id="UP000078046">
    <property type="component" value="Unassembled WGS sequence"/>
</dbReference>
<evidence type="ECO:0000313" key="1">
    <source>
        <dbReference type="EMBL" id="OAF67201.1"/>
    </source>
</evidence>
<keyword evidence="2" id="KW-1185">Reference proteome</keyword>
<comment type="caution">
    <text evidence="1">The sequence shown here is derived from an EMBL/GenBank/DDBJ whole genome shotgun (WGS) entry which is preliminary data.</text>
</comment>
<protein>
    <submittedName>
        <fullName evidence="1">Uncharacterized protein</fullName>
    </submittedName>
</protein>
<feature type="non-terminal residue" evidence="1">
    <location>
        <position position="51"/>
    </location>
</feature>
<accession>A0A177B0P0</accession>
<gene>
    <name evidence="1" type="ORF">A3Q56_05071</name>
</gene>
<dbReference type="EMBL" id="LWCA01000723">
    <property type="protein sequence ID" value="OAF67201.1"/>
    <property type="molecule type" value="Genomic_DNA"/>
</dbReference>
<proteinExistence type="predicted"/>
<evidence type="ECO:0000313" key="2">
    <source>
        <dbReference type="Proteomes" id="UP000078046"/>
    </source>
</evidence>
<sequence length="51" mass="6090">MEDHQEPVQERENNPVESPVYLFTLKILEEAFESVKNECNIFESQDSNFER</sequence>
<name>A0A177B0P0_9BILA</name>
<dbReference type="OrthoDB" id="7422307at2759"/>
<organism evidence="1 2">
    <name type="scientific">Intoshia linei</name>
    <dbReference type="NCBI Taxonomy" id="1819745"/>
    <lineage>
        <taxon>Eukaryota</taxon>
        <taxon>Metazoa</taxon>
        <taxon>Spiralia</taxon>
        <taxon>Lophotrochozoa</taxon>
        <taxon>Mesozoa</taxon>
        <taxon>Orthonectida</taxon>
        <taxon>Rhopaluridae</taxon>
        <taxon>Intoshia</taxon>
    </lineage>
</organism>
<reference evidence="1 2" key="1">
    <citation type="submission" date="2016-04" db="EMBL/GenBank/DDBJ databases">
        <title>The genome of Intoshia linei affirms orthonectids as highly simplified spiralians.</title>
        <authorList>
            <person name="Mikhailov K.V."/>
            <person name="Slusarev G.S."/>
            <person name="Nikitin M.A."/>
            <person name="Logacheva M.D."/>
            <person name="Penin A."/>
            <person name="Aleoshin V."/>
            <person name="Panchin Y.V."/>
        </authorList>
    </citation>
    <scope>NUCLEOTIDE SEQUENCE [LARGE SCALE GENOMIC DNA]</scope>
    <source>
        <strain evidence="1">Intl2013</strain>
        <tissue evidence="1">Whole animal</tissue>
    </source>
</reference>
<dbReference type="AlphaFoldDB" id="A0A177B0P0"/>